<geneLocation type="mitochondrion" evidence="3"/>
<feature type="transmembrane region" description="Helical" evidence="1">
    <location>
        <begin position="25"/>
        <end position="49"/>
    </location>
</feature>
<keyword evidence="1" id="KW-1133">Transmembrane helix</keyword>
<dbReference type="Pfam" id="PF07453">
    <property type="entry name" value="NUMOD1"/>
    <property type="match status" value="1"/>
</dbReference>
<dbReference type="AlphaFoldDB" id="Q950S8"/>
<dbReference type="EMBL" id="AF404303">
    <property type="protein sequence ID" value="AAK84230.1"/>
    <property type="molecule type" value="Genomic_DNA"/>
</dbReference>
<dbReference type="InterPro" id="IPR003647">
    <property type="entry name" value="Intron_nuc_1_rpt"/>
</dbReference>
<protein>
    <submittedName>
        <fullName evidence="3">Orf173</fullName>
    </submittedName>
</protein>
<reference evidence="3" key="1">
    <citation type="submission" date="2001-07" db="EMBL/GenBank/DDBJ databases">
        <authorList>
            <person name="Lang F.B.F."/>
        </authorList>
    </citation>
    <scope>NUCLEOTIDE SEQUENCE</scope>
</reference>
<dbReference type="RefSeq" id="NP_150301.1">
    <property type="nucleotide sequence ID" value="NC_003052.1"/>
</dbReference>
<feature type="domain" description="Nuclease-associated modular DNA-binding 1" evidence="2">
    <location>
        <begin position="110"/>
        <end position="143"/>
    </location>
</feature>
<evidence type="ECO:0000256" key="1">
    <source>
        <dbReference type="SAM" id="Phobius"/>
    </source>
</evidence>
<keyword evidence="1" id="KW-0472">Membrane</keyword>
<evidence type="ECO:0000259" key="2">
    <source>
        <dbReference type="Pfam" id="PF07453"/>
    </source>
</evidence>
<organism evidence="3">
    <name type="scientific">Spizellomyces punctatus</name>
    <dbReference type="NCBI Taxonomy" id="109760"/>
    <lineage>
        <taxon>Eukaryota</taxon>
        <taxon>Fungi</taxon>
        <taxon>Fungi incertae sedis</taxon>
        <taxon>Chytridiomycota</taxon>
        <taxon>Chytridiomycota incertae sedis</taxon>
        <taxon>Chytridiomycetes</taxon>
        <taxon>Spizellomycetales</taxon>
        <taxon>Spizellomycetaceae</taxon>
        <taxon>Spizellomyces</taxon>
    </lineage>
</organism>
<dbReference type="SMART" id="SM00497">
    <property type="entry name" value="IENR1"/>
    <property type="match status" value="1"/>
</dbReference>
<keyword evidence="1" id="KW-0812">Transmembrane</keyword>
<dbReference type="GeneID" id="809617"/>
<proteinExistence type="predicted"/>
<dbReference type="InterPro" id="IPR010896">
    <property type="entry name" value="NUMOD1"/>
</dbReference>
<reference evidence="3" key="2">
    <citation type="journal article" date="2002" name="Mol. Biol. Evol.">
        <title>Hyaloraphidium curvatum: a linear mitochondrial genome, tRNA editing, and an evolutionary link to lower fungi.</title>
        <authorList>
            <person name="Forget L."/>
            <person name="Ustinova J."/>
            <person name="Wang Z."/>
            <person name="Huss V.A."/>
            <person name="Franz Lang B."/>
        </authorList>
    </citation>
    <scope>NUCLEOTIDE SEQUENCE</scope>
</reference>
<accession>Q950S8</accession>
<keyword evidence="3" id="KW-0496">Mitochondrion</keyword>
<gene>
    <name evidence="3" type="primary">orf173</name>
</gene>
<evidence type="ECO:0000313" key="3">
    <source>
        <dbReference type="EMBL" id="AAK84230.1"/>
    </source>
</evidence>
<sequence length="173" mass="18784">MLALVVLILLWPSIFIWKVNLYIALVVLTLLLLFLVSVHLLSALTLLVANYPLADDSGTALPKLLGGIISFYLANPANSTLPVFSPDQFSILCARLTSLLPTQYSGRAGKTIYIFDLNKTLVATYSSFEAAANALGLATSSISQGYYHNSIVAGRFTHLGESIRYRIDLPHPG</sequence>
<name>Q950S8_SPIPN</name>